<dbReference type="GO" id="GO:0080044">
    <property type="term" value="F:quercetin 7-O-glucosyltransferase activity"/>
    <property type="evidence" value="ECO:0007669"/>
    <property type="project" value="TreeGrafter"/>
</dbReference>
<comment type="catalytic activity">
    <reaction evidence="5">
        <text>an anthocyanidin 3-O-beta-D-glucoside + UDP-alpha-D-glucose = an anthocyanidin 3,5-di-O-beta-D-glucoside + UDP + 2 H(+)</text>
        <dbReference type="Rhea" id="RHEA:35423"/>
        <dbReference type="ChEBI" id="CHEBI:15378"/>
        <dbReference type="ChEBI" id="CHEBI:16307"/>
        <dbReference type="ChEBI" id="CHEBI:57503"/>
        <dbReference type="ChEBI" id="CHEBI:58223"/>
        <dbReference type="ChEBI" id="CHEBI:58885"/>
        <dbReference type="EC" id="2.4.1.298"/>
    </reaction>
</comment>
<dbReference type="InterPro" id="IPR002213">
    <property type="entry name" value="UDP_glucos_trans"/>
</dbReference>
<evidence type="ECO:0000313" key="10">
    <source>
        <dbReference type="Proteomes" id="UP000834106"/>
    </source>
</evidence>
<evidence type="ECO:0000256" key="6">
    <source>
        <dbReference type="ARBA" id="ARBA00056922"/>
    </source>
</evidence>
<evidence type="ECO:0000256" key="4">
    <source>
        <dbReference type="ARBA" id="ARBA00022729"/>
    </source>
</evidence>
<evidence type="ECO:0000256" key="7">
    <source>
        <dbReference type="RuleBase" id="RU003718"/>
    </source>
</evidence>
<comment type="function">
    <text evidence="6">Catalyzes the glucosylation at the O-5 position of anthocyanidin 3-glucosides to form anthocyanidin 3,5-di-O-glucosides using UDP-glucose as sugar donor. Anthocyanidin 3,5-di-O-glucosides are molecules that are responsible for pigmentation. Also acts on anthocyanidin 3-O-(6-O-malonylglucoside). Much less active with hydroxycinnamoylglucose derivatives. No activity in the absence of the 3-O-glucoside group.</text>
</comment>
<evidence type="ECO:0000256" key="8">
    <source>
        <dbReference type="RuleBase" id="RU362057"/>
    </source>
</evidence>
<dbReference type="PANTHER" id="PTHR11926:SF1534">
    <property type="entry name" value="GLYCOSYLTRANSFERASE"/>
    <property type="match status" value="1"/>
</dbReference>
<name>A0AAD1ZUN9_9LAMI</name>
<keyword evidence="7" id="KW-0328">Glycosyltransferase</keyword>
<evidence type="ECO:0000256" key="5">
    <source>
        <dbReference type="ARBA" id="ARBA00050360"/>
    </source>
</evidence>
<dbReference type="GO" id="GO:0102816">
    <property type="term" value="F:UDP-D-glucose:delphinidin 3-O-glucosyl-5-O-caffeoylglucoside -O-beta-D-glucosyltransferase activity"/>
    <property type="evidence" value="ECO:0007669"/>
    <property type="project" value="UniProtKB-EC"/>
</dbReference>
<sequence length="434" mass="48312">MNGDEATVMNSHHFLILFFPFQSHINPSLQLAKNLARNGVKVTLVTTNRGLKQMKSLLTLKGLSCASFSNEKDDDYQSHNGFYSYVESLRSIGSQNLMNLIKKFSDEGQQCATAFTIYHRFFNSQEGIHGRMDPSVSIKVPTLPLFSSSDLPTFLLPNSPSSGFLIPVMQEHMQVLEQDPRSFVLVNTFEELEQESIKAIANMNVIAVGPLMPSAFCDGSDLTDKSFGLDLFSVSDDYFQWLDSKPEHSVIYASFGSLAVLKKEQKEEILHALVESGRPFLWVLRSSNSEEEEMHKMMENSLNGDGIIVPWCSQVEVLSHRSIGCFVTHCGWNSTLESIVSGVPIICCPQFADQTTNAKMVDEVWGTGVRAKANGESIIERDEIKKCLDIVMGDGDRGKEMRGNARKWRGLAIEAVKEGGSTYNNLKKLLEISG</sequence>
<evidence type="ECO:0000256" key="2">
    <source>
        <dbReference type="ARBA" id="ARBA00009995"/>
    </source>
</evidence>
<proteinExistence type="inferred from homology"/>
<dbReference type="SUPFAM" id="SSF53756">
    <property type="entry name" value="UDP-Glycosyltransferase/glycogen phosphorylase"/>
    <property type="match status" value="1"/>
</dbReference>
<dbReference type="EMBL" id="OU503049">
    <property type="protein sequence ID" value="CAI9776131.1"/>
    <property type="molecule type" value="Genomic_DNA"/>
</dbReference>
<comment type="similarity">
    <text evidence="2 7">Belongs to the UDP-glycosyltransferase family.</text>
</comment>
<dbReference type="PROSITE" id="PS00375">
    <property type="entry name" value="UDPGT"/>
    <property type="match status" value="1"/>
</dbReference>
<dbReference type="GO" id="GO:0080043">
    <property type="term" value="F:quercetin 3-O-glucosyltransferase activity"/>
    <property type="evidence" value="ECO:0007669"/>
    <property type="project" value="TreeGrafter"/>
</dbReference>
<accession>A0AAD1ZUN9</accession>
<keyword evidence="4" id="KW-0732">Signal</keyword>
<keyword evidence="10" id="KW-1185">Reference proteome</keyword>
<dbReference type="PANTHER" id="PTHR11926">
    <property type="entry name" value="GLUCOSYL/GLUCURONOSYL TRANSFERASES"/>
    <property type="match status" value="1"/>
</dbReference>
<reference evidence="9" key="1">
    <citation type="submission" date="2023-05" db="EMBL/GenBank/DDBJ databases">
        <authorList>
            <person name="Huff M."/>
        </authorList>
    </citation>
    <scope>NUCLEOTIDE SEQUENCE</scope>
</reference>
<evidence type="ECO:0000256" key="3">
    <source>
        <dbReference type="ARBA" id="ARBA00022679"/>
    </source>
</evidence>
<dbReference type="Pfam" id="PF00201">
    <property type="entry name" value="UDPGT"/>
    <property type="match status" value="1"/>
</dbReference>
<comment type="pathway">
    <text evidence="1">Pigment biosynthesis; anthocyanin biosynthesis.</text>
</comment>
<protein>
    <recommendedName>
        <fullName evidence="8">Glycosyltransferase</fullName>
        <ecNumber evidence="8">2.4.1.-</ecNumber>
    </recommendedName>
</protein>
<dbReference type="AlphaFoldDB" id="A0AAD1ZUN9"/>
<dbReference type="EC" id="2.4.1.-" evidence="8"/>
<dbReference type="InterPro" id="IPR035595">
    <property type="entry name" value="UDP_glycos_trans_CS"/>
</dbReference>
<organism evidence="9 10">
    <name type="scientific">Fraxinus pennsylvanica</name>
    <dbReference type="NCBI Taxonomy" id="56036"/>
    <lineage>
        <taxon>Eukaryota</taxon>
        <taxon>Viridiplantae</taxon>
        <taxon>Streptophyta</taxon>
        <taxon>Embryophyta</taxon>
        <taxon>Tracheophyta</taxon>
        <taxon>Spermatophyta</taxon>
        <taxon>Magnoliopsida</taxon>
        <taxon>eudicotyledons</taxon>
        <taxon>Gunneridae</taxon>
        <taxon>Pentapetalae</taxon>
        <taxon>asterids</taxon>
        <taxon>lamiids</taxon>
        <taxon>Lamiales</taxon>
        <taxon>Oleaceae</taxon>
        <taxon>Oleeae</taxon>
        <taxon>Fraxinus</taxon>
    </lineage>
</organism>
<gene>
    <name evidence="9" type="ORF">FPE_LOCUS23561</name>
</gene>
<dbReference type="CDD" id="cd03784">
    <property type="entry name" value="GT1_Gtf-like"/>
    <property type="match status" value="1"/>
</dbReference>
<dbReference type="FunFam" id="3.40.50.2000:FF:000019">
    <property type="entry name" value="Glycosyltransferase"/>
    <property type="match status" value="1"/>
</dbReference>
<evidence type="ECO:0000313" key="9">
    <source>
        <dbReference type="EMBL" id="CAI9776131.1"/>
    </source>
</evidence>
<dbReference type="Proteomes" id="UP000834106">
    <property type="component" value="Chromosome 14"/>
</dbReference>
<dbReference type="Gene3D" id="3.40.50.2000">
    <property type="entry name" value="Glycogen Phosphorylase B"/>
    <property type="match status" value="3"/>
</dbReference>
<keyword evidence="3 7" id="KW-0808">Transferase</keyword>
<evidence type="ECO:0000256" key="1">
    <source>
        <dbReference type="ARBA" id="ARBA00004935"/>
    </source>
</evidence>